<dbReference type="Gene3D" id="3.30.1230.10">
    <property type="entry name" value="YlxR-like"/>
    <property type="match status" value="1"/>
</dbReference>
<name>A0A1H3ERD2_9BACT</name>
<dbReference type="InterPro" id="IPR037465">
    <property type="entry name" value="YlxR"/>
</dbReference>
<dbReference type="SUPFAM" id="SSF64376">
    <property type="entry name" value="YlxR-like"/>
    <property type="match status" value="1"/>
</dbReference>
<evidence type="ECO:0000313" key="2">
    <source>
        <dbReference type="EMBL" id="SDX81306.1"/>
    </source>
</evidence>
<feature type="domain" description="YlxR" evidence="1">
    <location>
        <begin position="13"/>
        <end position="86"/>
    </location>
</feature>
<dbReference type="EMBL" id="FNPD01000003">
    <property type="protein sequence ID" value="SDX81306.1"/>
    <property type="molecule type" value="Genomic_DNA"/>
</dbReference>
<sequence length="97" mass="10749">MGKRGMMTKRRPRTCVACKTEKPKKELIRVVRSPEGHVYVDPTGKGQGRGAYVCSDQNCIEQAKKKDILSKALRTKVPAEIYEELSQKIGESGNAGQ</sequence>
<dbReference type="PANTHER" id="PTHR34215:SF1">
    <property type="entry name" value="YLXR DOMAIN-CONTAINING PROTEIN"/>
    <property type="match status" value="1"/>
</dbReference>
<dbReference type="Proteomes" id="UP000199266">
    <property type="component" value="Unassembled WGS sequence"/>
</dbReference>
<proteinExistence type="predicted"/>
<protein>
    <recommendedName>
        <fullName evidence="1">YlxR domain-containing protein</fullName>
    </recommendedName>
</protein>
<accession>A0A1H3ERD2</accession>
<dbReference type="NCBIfam" id="NF047356">
    <property type="entry name" value="RNA_bind_RnpM"/>
    <property type="match status" value="1"/>
</dbReference>
<dbReference type="Pfam" id="PF04296">
    <property type="entry name" value="YlxR"/>
    <property type="match status" value="1"/>
</dbReference>
<gene>
    <name evidence="2" type="ORF">SAMN03080603_00760</name>
</gene>
<evidence type="ECO:0000313" key="3">
    <source>
        <dbReference type="Proteomes" id="UP000199266"/>
    </source>
</evidence>
<dbReference type="AlphaFoldDB" id="A0A1H3ERD2"/>
<dbReference type="InterPro" id="IPR035931">
    <property type="entry name" value="YlxR-like_sf"/>
</dbReference>
<evidence type="ECO:0000259" key="1">
    <source>
        <dbReference type="Pfam" id="PF04296"/>
    </source>
</evidence>
<dbReference type="RefSeq" id="WP_327020376.1">
    <property type="nucleotide sequence ID" value="NZ_FNPD01000003.1"/>
</dbReference>
<dbReference type="CDD" id="cd00279">
    <property type="entry name" value="YlxR"/>
    <property type="match status" value="1"/>
</dbReference>
<keyword evidence="3" id="KW-1185">Reference proteome</keyword>
<dbReference type="PANTHER" id="PTHR34215">
    <property type="entry name" value="BLL0784 PROTEIN"/>
    <property type="match status" value="1"/>
</dbReference>
<reference evidence="3" key="1">
    <citation type="submission" date="2016-10" db="EMBL/GenBank/DDBJ databases">
        <authorList>
            <person name="Varghese N."/>
            <person name="Submissions S."/>
        </authorList>
    </citation>
    <scope>NUCLEOTIDE SEQUENCE [LARGE SCALE GENOMIC DNA]</scope>
    <source>
        <strain evidence="3">DSM 13490</strain>
    </source>
</reference>
<organism evidence="2 3">
    <name type="scientific">Acetomicrobium thermoterrenum DSM 13490</name>
    <dbReference type="NCBI Taxonomy" id="1120987"/>
    <lineage>
        <taxon>Bacteria</taxon>
        <taxon>Thermotogati</taxon>
        <taxon>Synergistota</taxon>
        <taxon>Synergistia</taxon>
        <taxon>Synergistales</taxon>
        <taxon>Acetomicrobiaceae</taxon>
        <taxon>Acetomicrobium</taxon>
    </lineage>
</organism>
<dbReference type="InterPro" id="IPR007393">
    <property type="entry name" value="YlxR_dom"/>
</dbReference>